<reference evidence="2" key="1">
    <citation type="submission" date="2014-11" db="EMBL/GenBank/DDBJ databases">
        <authorList>
            <person name="Amaro Gonzalez C."/>
        </authorList>
    </citation>
    <scope>NUCLEOTIDE SEQUENCE</scope>
</reference>
<name>A0A0E9VFS2_ANGAN</name>
<sequence length="57" mass="6448">MTSHRPHMDEVVDPPSSWKKEKKSLKRGGKREVEQCWKPGLVKGTLCVGKGEAYSNH</sequence>
<evidence type="ECO:0000256" key="1">
    <source>
        <dbReference type="SAM" id="MobiDB-lite"/>
    </source>
</evidence>
<accession>A0A0E9VFS2</accession>
<proteinExistence type="predicted"/>
<feature type="compositionally biased region" description="Basic and acidic residues" evidence="1">
    <location>
        <begin position="1"/>
        <end position="10"/>
    </location>
</feature>
<organism evidence="2">
    <name type="scientific">Anguilla anguilla</name>
    <name type="common">European freshwater eel</name>
    <name type="synonym">Muraena anguilla</name>
    <dbReference type="NCBI Taxonomy" id="7936"/>
    <lineage>
        <taxon>Eukaryota</taxon>
        <taxon>Metazoa</taxon>
        <taxon>Chordata</taxon>
        <taxon>Craniata</taxon>
        <taxon>Vertebrata</taxon>
        <taxon>Euteleostomi</taxon>
        <taxon>Actinopterygii</taxon>
        <taxon>Neopterygii</taxon>
        <taxon>Teleostei</taxon>
        <taxon>Anguilliformes</taxon>
        <taxon>Anguillidae</taxon>
        <taxon>Anguilla</taxon>
    </lineage>
</organism>
<feature type="region of interest" description="Disordered" evidence="1">
    <location>
        <begin position="1"/>
        <end position="31"/>
    </location>
</feature>
<reference evidence="2" key="2">
    <citation type="journal article" date="2015" name="Fish Shellfish Immunol.">
        <title>Early steps in the European eel (Anguilla anguilla)-Vibrio vulnificus interaction in the gills: Role of the RtxA13 toxin.</title>
        <authorList>
            <person name="Callol A."/>
            <person name="Pajuelo D."/>
            <person name="Ebbesson L."/>
            <person name="Teles M."/>
            <person name="MacKenzie S."/>
            <person name="Amaro C."/>
        </authorList>
    </citation>
    <scope>NUCLEOTIDE SEQUENCE</scope>
</reference>
<protein>
    <submittedName>
        <fullName evidence="2">Uncharacterized protein</fullName>
    </submittedName>
</protein>
<feature type="compositionally biased region" description="Basic residues" evidence="1">
    <location>
        <begin position="20"/>
        <end position="29"/>
    </location>
</feature>
<dbReference type="EMBL" id="GBXM01031598">
    <property type="protein sequence ID" value="JAH76979.1"/>
    <property type="molecule type" value="Transcribed_RNA"/>
</dbReference>
<dbReference type="AlphaFoldDB" id="A0A0E9VFS2"/>
<evidence type="ECO:0000313" key="2">
    <source>
        <dbReference type="EMBL" id="JAH76979.1"/>
    </source>
</evidence>